<keyword evidence="2" id="KW-0732">Signal</keyword>
<feature type="compositionally biased region" description="Pro residues" evidence="1">
    <location>
        <begin position="130"/>
        <end position="141"/>
    </location>
</feature>
<feature type="compositionally biased region" description="Acidic residues" evidence="1">
    <location>
        <begin position="495"/>
        <end position="505"/>
    </location>
</feature>
<evidence type="ECO:0000256" key="1">
    <source>
        <dbReference type="SAM" id="MobiDB-lite"/>
    </source>
</evidence>
<feature type="compositionally biased region" description="Low complexity" evidence="1">
    <location>
        <begin position="142"/>
        <end position="153"/>
    </location>
</feature>
<dbReference type="EMBL" id="KM038661">
    <property type="protein sequence ID" value="AIG56122.1"/>
    <property type="molecule type" value="Genomic_DNA"/>
</dbReference>
<feature type="chain" id="PRO_5002025855" evidence="2">
    <location>
        <begin position="18"/>
        <end position="526"/>
    </location>
</feature>
<sequence length="526" mass="57406">MKIGTLLFFAALSAAAATQFIQDDAGDVFLEQVPAGLARRRLRTADDDGDVVFVVAKHKHSNHYGGRKRYVLLETESTLDQEVESNDDAYLDDDTFLENDNMGETELEEEQYDSDDFLEDYEDDAYGGPAPAPAYPQPSPAPAYKQPSPAPASYDKKPSTGYLKPTHEQPSSKYSKPTSSYKKPSPAPKKPSYFKPTSKKPTSSYKKPTPAPVYKHPTPAPVYKHPTPAPVYKEPTPAPAYNQPTPAPAYKEPASKPATSYGATTSSYGAAHLVWLDGNALLESYAKKPAKKQPAKKQPAKKQPTSYLRPSHHALLSDDDLALLEAHHHHPAVFATDDEPNDDALLEMDDGDWIIAQNQHDNVYIGADTPTTADDDEDDNVAVTGTKGLSAKSARTTNFFGGGELMSVEEIEREGADLFMASRKKRTGRKQARVLDGTDGTTGPSGGFGGRAVKTDYFGRRQSQGPSSAFNPASVVQTFFLSSARANDNGNDNEAPNEDYVDAQEYEYPQETGPSDDVWANWDPNN</sequence>
<evidence type="ECO:0000313" key="3">
    <source>
        <dbReference type="EMBL" id="AIG56122.1"/>
    </source>
</evidence>
<name>A0A0A7CML4_ACHHY</name>
<feature type="region of interest" description="Disordered" evidence="1">
    <location>
        <begin position="286"/>
        <end position="309"/>
    </location>
</feature>
<proteinExistence type="predicted"/>
<feature type="compositionally biased region" description="Polar residues" evidence="1">
    <location>
        <begin position="485"/>
        <end position="494"/>
    </location>
</feature>
<feature type="signal peptide" evidence="2">
    <location>
        <begin position="1"/>
        <end position="17"/>
    </location>
</feature>
<accession>A0A0A7CML4</accession>
<dbReference type="AlphaFoldDB" id="A0A0A7CML4"/>
<reference evidence="3" key="1">
    <citation type="journal article" date="2014" name="Genome Biol. Evol.">
        <title>The secreted proteins of Achlya hypogyna and Thraustotheca clavata identify the ancestral oomycete secretome and reveal gene acquisitions by horizontal gene transfer.</title>
        <authorList>
            <person name="Misner I."/>
            <person name="Blouin N."/>
            <person name="Leonard G."/>
            <person name="Richards T.A."/>
            <person name="Lane C.E."/>
        </authorList>
    </citation>
    <scope>NUCLEOTIDE SEQUENCE</scope>
    <source>
        <strain evidence="3">ATCC 48635</strain>
    </source>
</reference>
<evidence type="ECO:0000256" key="2">
    <source>
        <dbReference type="SAM" id="SignalP"/>
    </source>
</evidence>
<protein>
    <submittedName>
        <fullName evidence="3">Secreted protein</fullName>
    </submittedName>
</protein>
<feature type="region of interest" description="Disordered" evidence="1">
    <location>
        <begin position="485"/>
        <end position="526"/>
    </location>
</feature>
<organism evidence="3">
    <name type="scientific">Achlya hypogyna</name>
    <name type="common">Oomycete</name>
    <name type="synonym">Protoachlya hypogyna</name>
    <dbReference type="NCBI Taxonomy" id="1202772"/>
    <lineage>
        <taxon>Eukaryota</taxon>
        <taxon>Sar</taxon>
        <taxon>Stramenopiles</taxon>
        <taxon>Oomycota</taxon>
        <taxon>Saprolegniomycetes</taxon>
        <taxon>Saprolegniales</taxon>
        <taxon>Achlyaceae</taxon>
        <taxon>Achlya</taxon>
    </lineage>
</organism>
<feature type="region of interest" description="Disordered" evidence="1">
    <location>
        <begin position="119"/>
        <end position="263"/>
    </location>
</feature>
<feature type="compositionally biased region" description="Basic residues" evidence="1">
    <location>
        <begin position="288"/>
        <end position="300"/>
    </location>
</feature>
<feature type="region of interest" description="Disordered" evidence="1">
    <location>
        <begin position="430"/>
        <end position="450"/>
    </location>
</feature>
<feature type="compositionally biased region" description="Low complexity" evidence="1">
    <location>
        <begin position="171"/>
        <end position="208"/>
    </location>
</feature>